<dbReference type="InterPro" id="IPR005184">
    <property type="entry name" value="DUF306_Meta_HslJ"/>
</dbReference>
<dbReference type="InterPro" id="IPR038670">
    <property type="entry name" value="HslJ-like_sf"/>
</dbReference>
<dbReference type="PANTHER" id="PTHR35535">
    <property type="entry name" value="HEAT SHOCK PROTEIN HSLJ"/>
    <property type="match status" value="1"/>
</dbReference>
<organism evidence="4">
    <name type="scientific">Streptomyces sp. NBC_00003</name>
    <dbReference type="NCBI Taxonomy" id="2903608"/>
    <lineage>
        <taxon>Bacteria</taxon>
        <taxon>Bacillati</taxon>
        <taxon>Actinomycetota</taxon>
        <taxon>Actinomycetes</taxon>
        <taxon>Kitasatosporales</taxon>
        <taxon>Streptomycetaceae</taxon>
        <taxon>Streptomyces</taxon>
    </lineage>
</organism>
<dbReference type="PROSITE" id="PS51318">
    <property type="entry name" value="TAT"/>
    <property type="match status" value="1"/>
</dbReference>
<dbReference type="EMBL" id="CP108318">
    <property type="protein sequence ID" value="WTW62595.1"/>
    <property type="molecule type" value="Genomic_DNA"/>
</dbReference>
<evidence type="ECO:0000259" key="3">
    <source>
        <dbReference type="Pfam" id="PF03724"/>
    </source>
</evidence>
<protein>
    <submittedName>
        <fullName evidence="4">META domain-containing protein</fullName>
    </submittedName>
</protein>
<dbReference type="InterPro" id="IPR006311">
    <property type="entry name" value="TAT_signal"/>
</dbReference>
<feature type="compositionally biased region" description="Basic residues" evidence="1">
    <location>
        <begin position="10"/>
        <end position="25"/>
    </location>
</feature>
<sequence>MGKPSTPRRNPSRTPRRNPSRTSRRRLSLATAVLAGLFAVAACGDVHAIAPVATASRAPDVPLTTTKWTVNGLLDAEVSQRVPDGTAGKAYLIFGEDGQVQGKAGCNAIRGAATVSASAHTITFGPLGSTRMMCTGPEMRLERAVLDVLKGKVGYRLGHRSLILTATPGGKGLSAGAG</sequence>
<feature type="region of interest" description="Disordered" evidence="1">
    <location>
        <begin position="1"/>
        <end position="25"/>
    </location>
</feature>
<dbReference type="Gene3D" id="2.40.128.270">
    <property type="match status" value="1"/>
</dbReference>
<feature type="domain" description="DUF306" evidence="3">
    <location>
        <begin position="62"/>
        <end position="168"/>
    </location>
</feature>
<keyword evidence="2" id="KW-0732">Signal</keyword>
<reference evidence="4" key="1">
    <citation type="submission" date="2022-10" db="EMBL/GenBank/DDBJ databases">
        <title>The complete genomes of actinobacterial strains from the NBC collection.</title>
        <authorList>
            <person name="Joergensen T.S."/>
            <person name="Alvarez Arevalo M."/>
            <person name="Sterndorff E.B."/>
            <person name="Faurdal D."/>
            <person name="Vuksanovic O."/>
            <person name="Mourched A.-S."/>
            <person name="Charusanti P."/>
            <person name="Shaw S."/>
            <person name="Blin K."/>
            <person name="Weber T."/>
        </authorList>
    </citation>
    <scope>NUCLEOTIDE SEQUENCE</scope>
    <source>
        <strain evidence="4">NBC_00003</strain>
    </source>
</reference>
<dbReference type="InterPro" id="IPR053147">
    <property type="entry name" value="Hsp_HslJ-like"/>
</dbReference>
<name>A0AAU2V5T8_9ACTN</name>
<gene>
    <name evidence="4" type="ORF">OG549_19125</name>
</gene>
<dbReference type="Pfam" id="PF03724">
    <property type="entry name" value="META"/>
    <property type="match status" value="1"/>
</dbReference>
<proteinExistence type="predicted"/>
<feature type="chain" id="PRO_5043659524" evidence="2">
    <location>
        <begin position="42"/>
        <end position="178"/>
    </location>
</feature>
<feature type="signal peptide" evidence="2">
    <location>
        <begin position="1"/>
        <end position="41"/>
    </location>
</feature>
<dbReference type="PANTHER" id="PTHR35535:SF2">
    <property type="entry name" value="DUF306 DOMAIN-CONTAINING PROTEIN"/>
    <property type="match status" value="1"/>
</dbReference>
<dbReference type="AlphaFoldDB" id="A0AAU2V5T8"/>
<evidence type="ECO:0000256" key="2">
    <source>
        <dbReference type="SAM" id="SignalP"/>
    </source>
</evidence>
<evidence type="ECO:0000256" key="1">
    <source>
        <dbReference type="SAM" id="MobiDB-lite"/>
    </source>
</evidence>
<accession>A0AAU2V5T8</accession>
<evidence type="ECO:0000313" key="4">
    <source>
        <dbReference type="EMBL" id="WTW62595.1"/>
    </source>
</evidence>